<reference evidence="2" key="1">
    <citation type="submission" date="2019-08" db="EMBL/GenBank/DDBJ databases">
        <authorList>
            <person name="Kucharzyk K."/>
            <person name="Murdoch R.W."/>
            <person name="Higgins S."/>
            <person name="Loffler F."/>
        </authorList>
    </citation>
    <scope>NUCLEOTIDE SEQUENCE</scope>
</reference>
<feature type="domain" description="Pyruvate ferredoxin oxidoreductase beta subunit C-terminal" evidence="1">
    <location>
        <begin position="3"/>
        <end position="47"/>
    </location>
</feature>
<evidence type="ECO:0000259" key="1">
    <source>
        <dbReference type="Pfam" id="PF12367"/>
    </source>
</evidence>
<gene>
    <name evidence="2" type="ORF">SDC9_198473</name>
</gene>
<sequence length="65" mass="7336">MKPIPDGHDCHDKMKALELALRWGDEIPIGIFYKGTRKSFESDNEVLANGTLVGNYMNQPMAEKN</sequence>
<dbReference type="AlphaFoldDB" id="A0A645IR35"/>
<evidence type="ECO:0000313" key="2">
    <source>
        <dbReference type="EMBL" id="MPN50834.1"/>
    </source>
</evidence>
<proteinExistence type="predicted"/>
<comment type="caution">
    <text evidence="2">The sequence shown here is derived from an EMBL/GenBank/DDBJ whole genome shotgun (WGS) entry which is preliminary data.</text>
</comment>
<accession>A0A645IR35</accession>
<organism evidence="2">
    <name type="scientific">bioreactor metagenome</name>
    <dbReference type="NCBI Taxonomy" id="1076179"/>
    <lineage>
        <taxon>unclassified sequences</taxon>
        <taxon>metagenomes</taxon>
        <taxon>ecological metagenomes</taxon>
    </lineage>
</organism>
<dbReference type="InterPro" id="IPR032686">
    <property type="entry name" value="PFO_beta_C"/>
</dbReference>
<protein>
    <recommendedName>
        <fullName evidence="1">Pyruvate ferredoxin oxidoreductase beta subunit C-terminal domain-containing protein</fullName>
    </recommendedName>
</protein>
<name>A0A645IR35_9ZZZZ</name>
<dbReference type="Pfam" id="PF12367">
    <property type="entry name" value="PFO_beta_C"/>
    <property type="match status" value="1"/>
</dbReference>
<dbReference type="EMBL" id="VSSQ01115363">
    <property type="protein sequence ID" value="MPN50834.1"/>
    <property type="molecule type" value="Genomic_DNA"/>
</dbReference>